<dbReference type="AlphaFoldDB" id="A0A6P5GTE0"/>
<keyword evidence="3" id="KW-1185">Reference proteome</keyword>
<dbReference type="RefSeq" id="XP_020080024.1">
    <property type="nucleotide sequence ID" value="XM_020224435.1"/>
</dbReference>
<feature type="region of interest" description="Disordered" evidence="1">
    <location>
        <begin position="199"/>
        <end position="254"/>
    </location>
</feature>
<dbReference type="GeneID" id="109726064"/>
<feature type="region of interest" description="Disordered" evidence="1">
    <location>
        <begin position="392"/>
        <end position="420"/>
    </location>
</feature>
<protein>
    <submittedName>
        <fullName evidence="4">Uncharacterized protein LOC109703715</fullName>
    </submittedName>
    <submittedName>
        <fullName evidence="5">Uncharacterized protein LOC109726064</fullName>
    </submittedName>
</protein>
<reference evidence="4 5" key="2">
    <citation type="submission" date="2025-04" db="UniProtKB">
        <authorList>
            <consortium name="RefSeq"/>
        </authorList>
    </citation>
    <scope>IDENTIFICATION</scope>
    <source>
        <tissue evidence="4 5">Leaf</tissue>
    </source>
</reference>
<dbReference type="GeneID" id="109703715"/>
<dbReference type="OrthoDB" id="689554at2759"/>
<evidence type="ECO:0000313" key="3">
    <source>
        <dbReference type="Proteomes" id="UP000515123"/>
    </source>
</evidence>
<feature type="region of interest" description="Disordered" evidence="1">
    <location>
        <begin position="1"/>
        <end position="39"/>
    </location>
</feature>
<dbReference type="Pfam" id="PF12776">
    <property type="entry name" value="Myb_DNA-bind_3"/>
    <property type="match status" value="1"/>
</dbReference>
<name>A0A6P5GTE0_ANACO</name>
<gene>
    <name evidence="5" type="primary">LOC109726064</name>
    <name evidence="4" type="synonym">LOC109703715</name>
</gene>
<dbReference type="PANTHER" id="PTHR46929:SF3">
    <property type="entry name" value="MYB_SANT-LIKE DOMAIN-CONTAINING PROTEIN"/>
    <property type="match status" value="1"/>
</dbReference>
<dbReference type="Proteomes" id="UP000515123">
    <property type="component" value="Linkage group 25"/>
</dbReference>
<organism evidence="5">
    <name type="scientific">Ananas comosus</name>
    <name type="common">Pineapple</name>
    <name type="synonym">Ananas ananas</name>
    <dbReference type="NCBI Taxonomy" id="4615"/>
    <lineage>
        <taxon>Eukaryota</taxon>
        <taxon>Viridiplantae</taxon>
        <taxon>Streptophyta</taxon>
        <taxon>Embryophyta</taxon>
        <taxon>Tracheophyta</taxon>
        <taxon>Spermatophyta</taxon>
        <taxon>Magnoliopsida</taxon>
        <taxon>Liliopsida</taxon>
        <taxon>Poales</taxon>
        <taxon>Bromeliaceae</taxon>
        <taxon>Bromelioideae</taxon>
        <taxon>Ananas</taxon>
    </lineage>
</organism>
<reference evidence="3" key="1">
    <citation type="journal article" date="2015" name="Nat. Genet.">
        <title>The pineapple genome and the evolution of CAM photosynthesis.</title>
        <authorList>
            <person name="Ming R."/>
            <person name="VanBuren R."/>
            <person name="Wai C.M."/>
            <person name="Tang H."/>
            <person name="Schatz M.C."/>
            <person name="Bowers J.E."/>
            <person name="Lyons E."/>
            <person name="Wang M.L."/>
            <person name="Chen J."/>
            <person name="Biggers E."/>
            <person name="Zhang J."/>
            <person name="Huang L."/>
            <person name="Zhang L."/>
            <person name="Miao W."/>
            <person name="Zhang J."/>
            <person name="Ye Z."/>
            <person name="Miao C."/>
            <person name="Lin Z."/>
            <person name="Wang H."/>
            <person name="Zhou H."/>
            <person name="Yim W.C."/>
            <person name="Priest H.D."/>
            <person name="Zheng C."/>
            <person name="Woodhouse M."/>
            <person name="Edger P.P."/>
            <person name="Guyot R."/>
            <person name="Guo H.B."/>
            <person name="Guo H."/>
            <person name="Zheng G."/>
            <person name="Singh R."/>
            <person name="Sharma A."/>
            <person name="Min X."/>
            <person name="Zheng Y."/>
            <person name="Lee H."/>
            <person name="Gurtowski J."/>
            <person name="Sedlazeck F.J."/>
            <person name="Harkess A."/>
            <person name="McKain M.R."/>
            <person name="Liao Z."/>
            <person name="Fang J."/>
            <person name="Liu J."/>
            <person name="Zhang X."/>
            <person name="Zhang Q."/>
            <person name="Hu W."/>
            <person name="Qin Y."/>
            <person name="Wang K."/>
            <person name="Chen L.Y."/>
            <person name="Shirley N."/>
            <person name="Lin Y.R."/>
            <person name="Liu L.Y."/>
            <person name="Hernandez A.G."/>
            <person name="Wright C.L."/>
            <person name="Bulone V."/>
            <person name="Tuskan G.A."/>
            <person name="Heath K."/>
            <person name="Zee F."/>
            <person name="Moore P.H."/>
            <person name="Sunkar R."/>
            <person name="Leebens-Mack J.H."/>
            <person name="Mockler T."/>
            <person name="Bennetzen J.L."/>
            <person name="Freeling M."/>
            <person name="Sankoff D."/>
            <person name="Paterson A.H."/>
            <person name="Zhu X."/>
            <person name="Yang X."/>
            <person name="Smith J.A."/>
            <person name="Cushman J.C."/>
            <person name="Paull R.E."/>
            <person name="Yu Q."/>
        </authorList>
    </citation>
    <scope>NUCLEOTIDE SEQUENCE [LARGE SCALE GENOMIC DNA]</scope>
    <source>
        <strain evidence="3">cv. F153</strain>
    </source>
</reference>
<evidence type="ECO:0000256" key="1">
    <source>
        <dbReference type="SAM" id="MobiDB-lite"/>
    </source>
</evidence>
<evidence type="ECO:0000313" key="5">
    <source>
        <dbReference type="RefSeq" id="XP_020111107.1"/>
    </source>
</evidence>
<dbReference type="RefSeq" id="XP_020111107.1">
    <property type="nucleotide sequence ID" value="XM_020255518.1"/>
</dbReference>
<proteinExistence type="predicted"/>
<feature type="compositionally biased region" description="Polar residues" evidence="1">
    <location>
        <begin position="203"/>
        <end position="229"/>
    </location>
</feature>
<dbReference type="PANTHER" id="PTHR46929">
    <property type="entry name" value="EXPRESSED PROTEIN"/>
    <property type="match status" value="1"/>
</dbReference>
<accession>A0A6P5GTE0</accession>
<evidence type="ECO:0000259" key="2">
    <source>
        <dbReference type="Pfam" id="PF12776"/>
    </source>
</evidence>
<feature type="domain" description="Myb/SANT-like" evidence="2">
    <location>
        <begin position="39"/>
        <end position="132"/>
    </location>
</feature>
<dbReference type="InterPro" id="IPR024752">
    <property type="entry name" value="Myb/SANT-like_dom"/>
</dbReference>
<dbReference type="Proteomes" id="UP000515123">
    <property type="component" value="Linkage group 1"/>
</dbReference>
<evidence type="ECO:0000313" key="4">
    <source>
        <dbReference type="RefSeq" id="XP_020080024.1"/>
    </source>
</evidence>
<sequence>MAHLKKSLKNKGFAAPSADSQSLDGPPQEPSKTRVRSSNWTENMDSAMLNLMTEEHALGNFVNGSFTPLAWTRMVHDFNERTKLCFNKVNLQNRLKVLKRQYLMYQTLANKSGWGWDHIQNIPTAGDPADWDAIIAENPAYAKCRDKPFPAYDSIEYLSGKATATGKHGFTSNMDEDVRSTSSSSPVALNMENLAQNLDDANDANSTSPTQTPIKVSSQYTGSASGHTSSMKRVRVSPPIPTPSSTRRRKDDGRTEAIYELVELGKKRTEIAQTLMQRELHARPKIHSIEECMERLSNVAKLSPDGLLAVCEALKDERNRPIFMAMNGDLLYMWIDRQIAMHQLFTGLRPVAPSFPSTAPFFPTTASSFAPGPSSFPAASAGFPPGPSFSSRTTMFPLSAPSDPADIPSFPPAGSSFPPN</sequence>